<dbReference type="Pfam" id="PF12840">
    <property type="entry name" value="HTH_20"/>
    <property type="match status" value="1"/>
</dbReference>
<dbReference type="NCBIfam" id="NF033788">
    <property type="entry name" value="HTH_metalloreg"/>
    <property type="match status" value="1"/>
</dbReference>
<comment type="similarity">
    <text evidence="1">Belongs to the AHA1 family.</text>
</comment>
<dbReference type="CDD" id="cd08893">
    <property type="entry name" value="SRPBCC_CalC_Aha1-like_GntR-HTH"/>
    <property type="match status" value="1"/>
</dbReference>
<dbReference type="InterPro" id="IPR001845">
    <property type="entry name" value="HTH_ArsR_DNA-bd_dom"/>
</dbReference>
<dbReference type="InterPro" id="IPR011991">
    <property type="entry name" value="ArsR-like_HTH"/>
</dbReference>
<dbReference type="Gene3D" id="1.10.10.10">
    <property type="entry name" value="Winged helix-like DNA-binding domain superfamily/Winged helix DNA-binding domain"/>
    <property type="match status" value="1"/>
</dbReference>
<name>A0A495VQJ1_9PSEU</name>
<dbReference type="SUPFAM" id="SSF46785">
    <property type="entry name" value="Winged helix' DNA-binding domain"/>
    <property type="match status" value="1"/>
</dbReference>
<gene>
    <name evidence="3" type="ORF">C8E97_0152</name>
</gene>
<dbReference type="Pfam" id="PF08327">
    <property type="entry name" value="AHSA1"/>
    <property type="match status" value="1"/>
</dbReference>
<protein>
    <submittedName>
        <fullName evidence="3">ArsR family transcriptional regulator</fullName>
    </submittedName>
</protein>
<dbReference type="EMBL" id="RBXO01000001">
    <property type="protein sequence ID" value="RKT51671.1"/>
    <property type="molecule type" value="Genomic_DNA"/>
</dbReference>
<evidence type="ECO:0000256" key="1">
    <source>
        <dbReference type="ARBA" id="ARBA00006817"/>
    </source>
</evidence>
<sequence>MLVPVELVFKALADPTRRELLDELFRQDGQSLNALASRFAMTRVAVAKHLRLLEEAGLVVPDRRGREKLHFLNPVPIRLLHDRWVSKYTGTWAAGLVDLKRHLEASVEKVFEIFIRTTPQRLWQAITDPGTRARFQFGARVESDWTAGSAYRVTHDRTGGLVEGENLEVDPPHRLVQTYHAIWDDDVAAQGTSRVTWEIEPVGDSCRLVVRHDRLAPDADEHLYGGWPMVLSGLKTWLETGTELTTPGSLMYGGESS</sequence>
<reference evidence="3 4" key="1">
    <citation type="submission" date="2018-10" db="EMBL/GenBank/DDBJ databases">
        <title>Sequencing the genomes of 1000 actinobacteria strains.</title>
        <authorList>
            <person name="Klenk H.-P."/>
        </authorList>
    </citation>
    <scope>NUCLEOTIDE SEQUENCE [LARGE SCALE GENOMIC DNA]</scope>
    <source>
        <strain evidence="3 4">DSM 43800</strain>
    </source>
</reference>
<evidence type="ECO:0000259" key="2">
    <source>
        <dbReference type="PROSITE" id="PS50987"/>
    </source>
</evidence>
<proteinExistence type="inferred from homology"/>
<dbReference type="InterPro" id="IPR023393">
    <property type="entry name" value="START-like_dom_sf"/>
</dbReference>
<comment type="caution">
    <text evidence="3">The sequence shown here is derived from an EMBL/GenBank/DDBJ whole genome shotgun (WGS) entry which is preliminary data.</text>
</comment>
<evidence type="ECO:0000313" key="4">
    <source>
        <dbReference type="Proteomes" id="UP000282084"/>
    </source>
</evidence>
<dbReference type="AlphaFoldDB" id="A0A495VQJ1"/>
<dbReference type="SMART" id="SM00418">
    <property type="entry name" value="HTH_ARSR"/>
    <property type="match status" value="1"/>
</dbReference>
<dbReference type="InterPro" id="IPR013538">
    <property type="entry name" value="ASHA1/2-like_C"/>
</dbReference>
<organism evidence="3 4">
    <name type="scientific">Saccharothrix australiensis</name>
    <dbReference type="NCBI Taxonomy" id="2072"/>
    <lineage>
        <taxon>Bacteria</taxon>
        <taxon>Bacillati</taxon>
        <taxon>Actinomycetota</taxon>
        <taxon>Actinomycetes</taxon>
        <taxon>Pseudonocardiales</taxon>
        <taxon>Pseudonocardiaceae</taxon>
        <taxon>Saccharothrix</taxon>
    </lineage>
</organism>
<dbReference type="PRINTS" id="PR00778">
    <property type="entry name" value="HTHARSR"/>
</dbReference>
<accession>A0A495VQJ1</accession>
<keyword evidence="4" id="KW-1185">Reference proteome</keyword>
<evidence type="ECO:0000313" key="3">
    <source>
        <dbReference type="EMBL" id="RKT51671.1"/>
    </source>
</evidence>
<dbReference type="Gene3D" id="3.30.530.20">
    <property type="match status" value="1"/>
</dbReference>
<dbReference type="SUPFAM" id="SSF55961">
    <property type="entry name" value="Bet v1-like"/>
    <property type="match status" value="1"/>
</dbReference>
<dbReference type="CDD" id="cd00090">
    <property type="entry name" value="HTH_ARSR"/>
    <property type="match status" value="1"/>
</dbReference>
<dbReference type="InterPro" id="IPR036390">
    <property type="entry name" value="WH_DNA-bd_sf"/>
</dbReference>
<dbReference type="GO" id="GO:0003700">
    <property type="term" value="F:DNA-binding transcription factor activity"/>
    <property type="evidence" value="ECO:0007669"/>
    <property type="project" value="InterPro"/>
</dbReference>
<dbReference type="PROSITE" id="PS50987">
    <property type="entry name" value="HTH_ARSR_2"/>
    <property type="match status" value="1"/>
</dbReference>
<dbReference type="Proteomes" id="UP000282084">
    <property type="component" value="Unassembled WGS sequence"/>
</dbReference>
<dbReference type="InterPro" id="IPR036388">
    <property type="entry name" value="WH-like_DNA-bd_sf"/>
</dbReference>
<dbReference type="PANTHER" id="PTHR38600:SF1">
    <property type="entry name" value="TRANSCRIPTIONAL REGULATORY PROTEIN"/>
    <property type="match status" value="1"/>
</dbReference>
<dbReference type="PANTHER" id="PTHR38600">
    <property type="entry name" value="TRANSCRIPTIONAL REGULATORY PROTEIN"/>
    <property type="match status" value="1"/>
</dbReference>
<feature type="domain" description="HTH arsR-type" evidence="2">
    <location>
        <begin position="1"/>
        <end position="92"/>
    </location>
</feature>